<dbReference type="PANTHER" id="PTHR36303">
    <property type="entry name" value="2',3'-CYCLIC-NUCLEOTIDE 2'-PHOSPHODIESTERASE"/>
    <property type="match status" value="1"/>
</dbReference>
<keyword evidence="1 6" id="KW-0479">Metal-binding</keyword>
<evidence type="ECO:0000256" key="3">
    <source>
        <dbReference type="ARBA" id="ARBA00023004"/>
    </source>
</evidence>
<dbReference type="GO" id="GO:0046872">
    <property type="term" value="F:metal ion binding"/>
    <property type="evidence" value="ECO:0007669"/>
    <property type="project" value="UniProtKB-KW"/>
</dbReference>
<evidence type="ECO:0000256" key="2">
    <source>
        <dbReference type="ARBA" id="ARBA00022801"/>
    </source>
</evidence>
<sequence length="260" mass="28603">MRILFIGDVVGEPGRRILREHLPSLKQQYTPDLTIANGENLAGGLGATPELVREITRHGVQIVTMGNHTWRRSELVKGIDSLDNIVRPANYPPASPGARCLVHTFAGGRRAAVLNLVGRIYMDANDCPFRSGLELVEQLRTQTTTIIVDMHAEATSEKVAMGWYLDGKVSAVLGTHTHIQTADERILPQGTAYITDVGMTGPHDGIIGMRKEEVLTRFVTGVHSRFEVATENLQFHAVVVHIDDTNGRALSIERISQHYG</sequence>
<feature type="binding site" evidence="6">
    <location>
        <position position="151"/>
    </location>
    <ligand>
        <name>Fe cation</name>
        <dbReference type="ChEBI" id="CHEBI:24875"/>
        <label>2</label>
    </ligand>
</feature>
<feature type="active site" description="Proton donor" evidence="5">
    <location>
        <position position="68"/>
    </location>
</feature>
<dbReference type="NCBIfam" id="TIGR00282">
    <property type="entry name" value="TIGR00282 family metallophosphoesterase"/>
    <property type="match status" value="1"/>
</dbReference>
<evidence type="ECO:0000256" key="5">
    <source>
        <dbReference type="PIRSR" id="PIRSR004789-50"/>
    </source>
</evidence>
<evidence type="ECO:0000256" key="6">
    <source>
        <dbReference type="PIRSR" id="PIRSR004789-51"/>
    </source>
</evidence>
<protein>
    <submittedName>
        <fullName evidence="7">TIGR00282 family metallophosphoesterase</fullName>
    </submittedName>
</protein>
<dbReference type="CDD" id="cd07382">
    <property type="entry name" value="MPP_DR1281"/>
    <property type="match status" value="1"/>
</dbReference>
<name>A0A419F1C4_9BACT</name>
<dbReference type="EMBL" id="QZKI01000052">
    <property type="protein sequence ID" value="RJP71969.1"/>
    <property type="molecule type" value="Genomic_DNA"/>
</dbReference>
<feature type="binding site" evidence="6">
    <location>
        <position position="39"/>
    </location>
    <ligand>
        <name>Fe cation</name>
        <dbReference type="ChEBI" id="CHEBI:24875"/>
        <label>2</label>
    </ligand>
</feature>
<comment type="caution">
    <text evidence="7">The sequence shown here is derived from an EMBL/GenBank/DDBJ whole genome shotgun (WGS) entry which is preliminary data.</text>
</comment>
<feature type="binding site" evidence="6">
    <location>
        <position position="8"/>
    </location>
    <ligand>
        <name>Fe cation</name>
        <dbReference type="ChEBI" id="CHEBI:24875"/>
        <label>1</label>
    </ligand>
</feature>
<dbReference type="FunFam" id="3.60.21.10:FF:000016">
    <property type="entry name" value="Putative metallophosphoesterase"/>
    <property type="match status" value="1"/>
</dbReference>
<dbReference type="GO" id="GO:0004113">
    <property type="term" value="F:2',3'-cyclic-nucleotide 3'-phosphodiesterase activity"/>
    <property type="evidence" value="ECO:0007669"/>
    <property type="project" value="TreeGrafter"/>
</dbReference>
<accession>A0A419F1C4</accession>
<reference evidence="7 8" key="1">
    <citation type="journal article" date="2017" name="ISME J.">
        <title>Energy and carbon metabolisms in a deep terrestrial subsurface fluid microbial community.</title>
        <authorList>
            <person name="Momper L."/>
            <person name="Jungbluth S.P."/>
            <person name="Lee M.D."/>
            <person name="Amend J.P."/>
        </authorList>
    </citation>
    <scope>NUCLEOTIDE SEQUENCE [LARGE SCALE GENOMIC DNA]</scope>
    <source>
        <strain evidence="7">SURF_17</strain>
    </source>
</reference>
<feature type="binding site" evidence="6">
    <location>
        <position position="178"/>
    </location>
    <ligand>
        <name>Fe cation</name>
        <dbReference type="ChEBI" id="CHEBI:24875"/>
        <label>1</label>
    </ligand>
</feature>
<dbReference type="Proteomes" id="UP000285961">
    <property type="component" value="Unassembled WGS sequence"/>
</dbReference>
<dbReference type="InterPro" id="IPR029052">
    <property type="entry name" value="Metallo-depent_PP-like"/>
</dbReference>
<feature type="binding site" evidence="6">
    <location>
        <position position="176"/>
    </location>
    <ligand>
        <name>Fe cation</name>
        <dbReference type="ChEBI" id="CHEBI:24875"/>
        <label>2</label>
    </ligand>
</feature>
<dbReference type="AlphaFoldDB" id="A0A419F1C4"/>
<dbReference type="SUPFAM" id="SSF56300">
    <property type="entry name" value="Metallo-dependent phosphatases"/>
    <property type="match status" value="1"/>
</dbReference>
<feature type="binding site" evidence="6">
    <location>
        <position position="67"/>
    </location>
    <ligand>
        <name>Fe cation</name>
        <dbReference type="ChEBI" id="CHEBI:24875"/>
        <label>2</label>
    </ligand>
</feature>
<keyword evidence="3" id="KW-0408">Iron</keyword>
<keyword evidence="2" id="KW-0378">Hydrolase</keyword>
<gene>
    <name evidence="7" type="ORF">C4532_06735</name>
</gene>
<proteinExistence type="inferred from homology"/>
<dbReference type="Gene3D" id="3.60.21.10">
    <property type="match status" value="1"/>
</dbReference>
<dbReference type="Pfam" id="PF13277">
    <property type="entry name" value="YmdB"/>
    <property type="match status" value="1"/>
</dbReference>
<evidence type="ECO:0000313" key="7">
    <source>
        <dbReference type="EMBL" id="RJP71969.1"/>
    </source>
</evidence>
<dbReference type="InterPro" id="IPR005235">
    <property type="entry name" value="YmdB-like"/>
</dbReference>
<organism evidence="7 8">
    <name type="scientific">Candidatus Abyssobacteria bacterium SURF_17</name>
    <dbReference type="NCBI Taxonomy" id="2093361"/>
    <lineage>
        <taxon>Bacteria</taxon>
        <taxon>Pseudomonadati</taxon>
        <taxon>Candidatus Hydrogenedentota</taxon>
        <taxon>Candidatus Abyssobacteria</taxon>
    </lineage>
</organism>
<evidence type="ECO:0000256" key="1">
    <source>
        <dbReference type="ARBA" id="ARBA00022723"/>
    </source>
</evidence>
<feature type="binding site" evidence="6">
    <location>
        <position position="39"/>
    </location>
    <ligand>
        <name>Fe cation</name>
        <dbReference type="ChEBI" id="CHEBI:24875"/>
        <label>1</label>
    </ligand>
</feature>
<evidence type="ECO:0000256" key="4">
    <source>
        <dbReference type="ARBA" id="ARBA00061401"/>
    </source>
</evidence>
<dbReference type="PIRSF" id="PIRSF004789">
    <property type="entry name" value="DR1281"/>
    <property type="match status" value="1"/>
</dbReference>
<comment type="similarity">
    <text evidence="4">Belongs to the YmdB-like family.</text>
</comment>
<evidence type="ECO:0000313" key="8">
    <source>
        <dbReference type="Proteomes" id="UP000285961"/>
    </source>
</evidence>
<feature type="binding site" evidence="6">
    <location>
        <position position="40"/>
    </location>
    <ligand>
        <name>Fe cation</name>
        <dbReference type="ChEBI" id="CHEBI:24875"/>
        <label>1</label>
    </ligand>
</feature>
<dbReference type="PANTHER" id="PTHR36303:SF1">
    <property type="entry name" value="2',3'-CYCLIC-NUCLEOTIDE 2'-PHOSPHODIESTERASE"/>
    <property type="match status" value="1"/>
</dbReference>